<protein>
    <submittedName>
        <fullName evidence="1">Uncharacterized protein</fullName>
    </submittedName>
</protein>
<accession>A0A917KRN6</accession>
<evidence type="ECO:0000313" key="1">
    <source>
        <dbReference type="EMBL" id="GGJ23266.1"/>
    </source>
</evidence>
<gene>
    <name evidence="1" type="ORF">GCM10011320_33250</name>
</gene>
<organism evidence="1 2">
    <name type="scientific">Neoroseomonas lacus</name>
    <dbReference type="NCBI Taxonomy" id="287609"/>
    <lineage>
        <taxon>Bacteria</taxon>
        <taxon>Pseudomonadati</taxon>
        <taxon>Pseudomonadota</taxon>
        <taxon>Alphaproteobacteria</taxon>
        <taxon>Acetobacterales</taxon>
        <taxon>Acetobacteraceae</taxon>
        <taxon>Neoroseomonas</taxon>
    </lineage>
</organism>
<comment type="caution">
    <text evidence="1">The sequence shown here is derived from an EMBL/GenBank/DDBJ whole genome shotgun (WGS) entry which is preliminary data.</text>
</comment>
<name>A0A917KRN6_9PROT</name>
<sequence>MRTGAEPLGGMRRGVMLERTLRGLPATRGNQVHRGFAAGGSRAGRHAAARDEILQWLGTRTDAGLGDAPGTACSKRGPGCVGAGAPITPRLI</sequence>
<dbReference type="EMBL" id="BMKW01000008">
    <property type="protein sequence ID" value="GGJ23266.1"/>
    <property type="molecule type" value="Genomic_DNA"/>
</dbReference>
<dbReference type="AlphaFoldDB" id="A0A917KRN6"/>
<keyword evidence="2" id="KW-1185">Reference proteome</keyword>
<proteinExistence type="predicted"/>
<reference evidence="1" key="1">
    <citation type="journal article" date="2014" name="Int. J. Syst. Evol. Microbiol.">
        <title>Complete genome sequence of Corynebacterium casei LMG S-19264T (=DSM 44701T), isolated from a smear-ripened cheese.</title>
        <authorList>
            <consortium name="US DOE Joint Genome Institute (JGI-PGF)"/>
            <person name="Walter F."/>
            <person name="Albersmeier A."/>
            <person name="Kalinowski J."/>
            <person name="Ruckert C."/>
        </authorList>
    </citation>
    <scope>NUCLEOTIDE SEQUENCE</scope>
    <source>
        <strain evidence="1">CGMCC 1.3617</strain>
    </source>
</reference>
<reference evidence="1" key="2">
    <citation type="submission" date="2020-09" db="EMBL/GenBank/DDBJ databases">
        <authorList>
            <person name="Sun Q."/>
            <person name="Zhou Y."/>
        </authorList>
    </citation>
    <scope>NUCLEOTIDE SEQUENCE</scope>
    <source>
        <strain evidence="1">CGMCC 1.3617</strain>
    </source>
</reference>
<dbReference type="Proteomes" id="UP000661507">
    <property type="component" value="Unassembled WGS sequence"/>
</dbReference>
<evidence type="ECO:0000313" key="2">
    <source>
        <dbReference type="Proteomes" id="UP000661507"/>
    </source>
</evidence>